<evidence type="ECO:0000313" key="2">
    <source>
        <dbReference type="EMBL" id="RRT65828.1"/>
    </source>
</evidence>
<proteinExistence type="predicted"/>
<dbReference type="Proteomes" id="UP000287651">
    <property type="component" value="Unassembled WGS sequence"/>
</dbReference>
<accession>A0A426ZPD1</accession>
<protein>
    <submittedName>
        <fullName evidence="2">Uncharacterized protein</fullName>
    </submittedName>
</protein>
<evidence type="ECO:0000256" key="1">
    <source>
        <dbReference type="SAM" id="MobiDB-lite"/>
    </source>
</evidence>
<comment type="caution">
    <text evidence="2">The sequence shown here is derived from an EMBL/GenBank/DDBJ whole genome shotgun (WGS) entry which is preliminary data.</text>
</comment>
<organism evidence="2 3">
    <name type="scientific">Ensete ventricosum</name>
    <name type="common">Abyssinian banana</name>
    <name type="synonym">Musa ensete</name>
    <dbReference type="NCBI Taxonomy" id="4639"/>
    <lineage>
        <taxon>Eukaryota</taxon>
        <taxon>Viridiplantae</taxon>
        <taxon>Streptophyta</taxon>
        <taxon>Embryophyta</taxon>
        <taxon>Tracheophyta</taxon>
        <taxon>Spermatophyta</taxon>
        <taxon>Magnoliopsida</taxon>
        <taxon>Liliopsida</taxon>
        <taxon>Zingiberales</taxon>
        <taxon>Musaceae</taxon>
        <taxon>Ensete</taxon>
    </lineage>
</organism>
<feature type="compositionally biased region" description="Basic and acidic residues" evidence="1">
    <location>
        <begin position="29"/>
        <end position="49"/>
    </location>
</feature>
<name>A0A426ZPD1_ENSVE</name>
<dbReference type="AlphaFoldDB" id="A0A426ZPD1"/>
<dbReference type="EMBL" id="AMZH03005670">
    <property type="protein sequence ID" value="RRT65828.1"/>
    <property type="molecule type" value="Genomic_DNA"/>
</dbReference>
<sequence>MAHCTSSAGAAFDEFHLGCRHGYGVGADAQRDEPGSYDSGRDSSDDDGGWKRKLEVAWLSKALEPALQLYKWASSDLQVLLFFFA</sequence>
<gene>
    <name evidence="2" type="ORF">B296_00040168</name>
</gene>
<reference evidence="2 3" key="1">
    <citation type="journal article" date="2014" name="Agronomy (Basel)">
        <title>A Draft Genome Sequence for Ensete ventricosum, the Drought-Tolerant Tree Against Hunger.</title>
        <authorList>
            <person name="Harrison J."/>
            <person name="Moore K.A."/>
            <person name="Paszkiewicz K."/>
            <person name="Jones T."/>
            <person name="Grant M."/>
            <person name="Ambacheew D."/>
            <person name="Muzemil S."/>
            <person name="Studholme D.J."/>
        </authorList>
    </citation>
    <scope>NUCLEOTIDE SEQUENCE [LARGE SCALE GENOMIC DNA]</scope>
</reference>
<feature type="region of interest" description="Disordered" evidence="1">
    <location>
        <begin position="28"/>
        <end position="49"/>
    </location>
</feature>
<evidence type="ECO:0000313" key="3">
    <source>
        <dbReference type="Proteomes" id="UP000287651"/>
    </source>
</evidence>